<evidence type="ECO:0000313" key="1">
    <source>
        <dbReference type="EMBL" id="KAA6371016.1"/>
    </source>
</evidence>
<name>A0A5J4UK05_9EUKA</name>
<sequence>MQNKLLSKISAASKSICRTNVYSELEWRTANSYYDNILQKWLPFASDSEIIGPNLKHEIVIPILRNSAPVNWPDLFTTKLLVEIEEAESNLMPFVDMMLSEECTIQRNSGSFSEETFSIPEQIRQMNVIGVDIKPPLPTTTVDVRLRDAQANKRIDQMNEYINDLDDMIEGSLLLLR</sequence>
<organism evidence="1 2">
    <name type="scientific">Streblomastix strix</name>
    <dbReference type="NCBI Taxonomy" id="222440"/>
    <lineage>
        <taxon>Eukaryota</taxon>
        <taxon>Metamonada</taxon>
        <taxon>Preaxostyla</taxon>
        <taxon>Oxymonadida</taxon>
        <taxon>Streblomastigidae</taxon>
        <taxon>Streblomastix</taxon>
    </lineage>
</organism>
<feature type="non-terminal residue" evidence="1">
    <location>
        <position position="177"/>
    </location>
</feature>
<evidence type="ECO:0000313" key="2">
    <source>
        <dbReference type="Proteomes" id="UP000324800"/>
    </source>
</evidence>
<accession>A0A5J4UK05</accession>
<dbReference type="EMBL" id="SNRW01014850">
    <property type="protein sequence ID" value="KAA6371016.1"/>
    <property type="molecule type" value="Genomic_DNA"/>
</dbReference>
<dbReference type="Proteomes" id="UP000324800">
    <property type="component" value="Unassembled WGS sequence"/>
</dbReference>
<comment type="caution">
    <text evidence="1">The sequence shown here is derived from an EMBL/GenBank/DDBJ whole genome shotgun (WGS) entry which is preliminary data.</text>
</comment>
<gene>
    <name evidence="1" type="ORF">EZS28_033457</name>
</gene>
<reference evidence="1 2" key="1">
    <citation type="submission" date="2019-03" db="EMBL/GenBank/DDBJ databases">
        <title>Single cell metagenomics reveals metabolic interactions within the superorganism composed of flagellate Streblomastix strix and complex community of Bacteroidetes bacteria on its surface.</title>
        <authorList>
            <person name="Treitli S.C."/>
            <person name="Kolisko M."/>
            <person name="Husnik F."/>
            <person name="Keeling P."/>
            <person name="Hampl V."/>
        </authorList>
    </citation>
    <scope>NUCLEOTIDE SEQUENCE [LARGE SCALE GENOMIC DNA]</scope>
    <source>
        <strain evidence="1">ST1C</strain>
    </source>
</reference>
<dbReference type="AlphaFoldDB" id="A0A5J4UK05"/>
<protein>
    <submittedName>
        <fullName evidence="1">Uncharacterized protein</fullName>
    </submittedName>
</protein>
<proteinExistence type="predicted"/>